<dbReference type="Proteomes" id="UP000607653">
    <property type="component" value="Unassembled WGS sequence"/>
</dbReference>
<comment type="caution">
    <text evidence="1">The sequence shown here is derived from an EMBL/GenBank/DDBJ whole genome shotgun (WGS) entry which is preliminary data.</text>
</comment>
<evidence type="ECO:0000313" key="1">
    <source>
        <dbReference type="EMBL" id="DAD44651.1"/>
    </source>
</evidence>
<dbReference type="EMBL" id="DUZY01000007">
    <property type="protein sequence ID" value="DAD44651.1"/>
    <property type="molecule type" value="Genomic_DNA"/>
</dbReference>
<keyword evidence="2" id="KW-1185">Reference proteome</keyword>
<dbReference type="AlphaFoldDB" id="A0A822ZM99"/>
<protein>
    <submittedName>
        <fullName evidence="1">Uncharacterized protein</fullName>
    </submittedName>
</protein>
<proteinExistence type="predicted"/>
<evidence type="ECO:0000313" key="2">
    <source>
        <dbReference type="Proteomes" id="UP000607653"/>
    </source>
</evidence>
<reference evidence="1 2" key="1">
    <citation type="journal article" date="2020" name="Mol. Biol. Evol.">
        <title>Distinct Expression and Methylation Patterns for Genes with Different Fates following a Single Whole-Genome Duplication in Flowering Plants.</title>
        <authorList>
            <person name="Shi T."/>
            <person name="Rahmani R.S."/>
            <person name="Gugger P.F."/>
            <person name="Wang M."/>
            <person name="Li H."/>
            <person name="Zhang Y."/>
            <person name="Li Z."/>
            <person name="Wang Q."/>
            <person name="Van de Peer Y."/>
            <person name="Marchal K."/>
            <person name="Chen J."/>
        </authorList>
    </citation>
    <scope>NUCLEOTIDE SEQUENCE [LARGE SCALE GENOMIC DNA]</scope>
    <source>
        <tissue evidence="1">Leaf</tissue>
    </source>
</reference>
<accession>A0A822ZM99</accession>
<gene>
    <name evidence="1" type="ORF">HUJ06_002881</name>
</gene>
<sequence length="52" mass="5555">MKKKKQSEEGKGEIVVGYVDTLLNLQLPDGGRMLTGKEIVSLCGSFSTAALI</sequence>
<organism evidence="1 2">
    <name type="scientific">Nelumbo nucifera</name>
    <name type="common">Sacred lotus</name>
    <dbReference type="NCBI Taxonomy" id="4432"/>
    <lineage>
        <taxon>Eukaryota</taxon>
        <taxon>Viridiplantae</taxon>
        <taxon>Streptophyta</taxon>
        <taxon>Embryophyta</taxon>
        <taxon>Tracheophyta</taxon>
        <taxon>Spermatophyta</taxon>
        <taxon>Magnoliopsida</taxon>
        <taxon>Proteales</taxon>
        <taxon>Nelumbonaceae</taxon>
        <taxon>Nelumbo</taxon>
    </lineage>
</organism>
<name>A0A822ZM99_NELNU</name>